<feature type="compositionally biased region" description="Polar residues" evidence="1">
    <location>
        <begin position="31"/>
        <end position="41"/>
    </location>
</feature>
<dbReference type="GeneID" id="6008411"/>
<evidence type="ECO:0000313" key="2">
    <source>
        <dbReference type="EMBL" id="EAU89889.2"/>
    </source>
</evidence>
<dbReference type="Proteomes" id="UP000001861">
    <property type="component" value="Unassembled WGS sequence"/>
</dbReference>
<evidence type="ECO:0008006" key="4">
    <source>
        <dbReference type="Google" id="ProtNLM"/>
    </source>
</evidence>
<comment type="caution">
    <text evidence="2">The sequence shown here is derived from an EMBL/GenBank/DDBJ whole genome shotgun (WGS) entry which is preliminary data.</text>
</comment>
<protein>
    <recommendedName>
        <fullName evidence="4">Retrotransposon gag domain-containing protein</fullName>
    </recommendedName>
</protein>
<feature type="region of interest" description="Disordered" evidence="1">
    <location>
        <begin position="145"/>
        <end position="166"/>
    </location>
</feature>
<feature type="region of interest" description="Disordered" evidence="1">
    <location>
        <begin position="286"/>
        <end position="308"/>
    </location>
</feature>
<gene>
    <name evidence="2" type="ORF">CC1G_13532</name>
</gene>
<accession>A8NAS5</accession>
<dbReference type="HOGENOM" id="CLU_771632_0_0_1"/>
<dbReference type="VEuPathDB" id="FungiDB:CC1G_13532"/>
<sequence>MNRPHRRTYPTSHPHPSAPHRYSRTRLREAPTTQFRPTNPLLSRLSGVETLQARMTGNAPADAPQGGDGPQLQGPEVRPPQPESSQGPHPAVHPAALRTMEMTARIHLTPMRTTNRTVPDTLLSRLLAGLTRTNRRLARTMEAALTRPREGPKARPPEPFDGEDPDKLDNFITQLTLYFGRYQDGFRDDADRVATALTYLKGDAYAYFGDKIAAARARGDARVPDWFQSFRAWKDELIRVFGPKDPIKDATRKLKALKMTGRAYHRLLAGLTRTNRRLARTMEAALTRPREGPKARPPEPFDGEDPDKLDNFITQLTLYFRKYDVGLRDYADRVGPGLTNLKGYAYGYFGDKISEWSFF</sequence>
<proteinExistence type="predicted"/>
<organism evidence="2 3">
    <name type="scientific">Coprinopsis cinerea (strain Okayama-7 / 130 / ATCC MYA-4618 / FGSC 9003)</name>
    <name type="common">Inky cap fungus</name>
    <name type="synonym">Hormographiella aspergillata</name>
    <dbReference type="NCBI Taxonomy" id="240176"/>
    <lineage>
        <taxon>Eukaryota</taxon>
        <taxon>Fungi</taxon>
        <taxon>Dikarya</taxon>
        <taxon>Basidiomycota</taxon>
        <taxon>Agaricomycotina</taxon>
        <taxon>Agaricomycetes</taxon>
        <taxon>Agaricomycetidae</taxon>
        <taxon>Agaricales</taxon>
        <taxon>Agaricineae</taxon>
        <taxon>Psathyrellaceae</taxon>
        <taxon>Coprinopsis</taxon>
    </lineage>
</organism>
<reference evidence="2 3" key="1">
    <citation type="journal article" date="2010" name="Proc. Natl. Acad. Sci. U.S.A.">
        <title>Insights into evolution of multicellular fungi from the assembled chromosomes of the mushroom Coprinopsis cinerea (Coprinus cinereus).</title>
        <authorList>
            <person name="Stajich J.E."/>
            <person name="Wilke S.K."/>
            <person name="Ahren D."/>
            <person name="Au C.H."/>
            <person name="Birren B.W."/>
            <person name="Borodovsky M."/>
            <person name="Burns C."/>
            <person name="Canback B."/>
            <person name="Casselton L.A."/>
            <person name="Cheng C.K."/>
            <person name="Deng J."/>
            <person name="Dietrich F.S."/>
            <person name="Fargo D.C."/>
            <person name="Farman M.L."/>
            <person name="Gathman A.C."/>
            <person name="Goldberg J."/>
            <person name="Guigo R."/>
            <person name="Hoegger P.J."/>
            <person name="Hooker J.B."/>
            <person name="Huggins A."/>
            <person name="James T.Y."/>
            <person name="Kamada T."/>
            <person name="Kilaru S."/>
            <person name="Kodira C."/>
            <person name="Kues U."/>
            <person name="Kupfer D."/>
            <person name="Kwan H.S."/>
            <person name="Lomsadze A."/>
            <person name="Li W."/>
            <person name="Lilly W.W."/>
            <person name="Ma L.J."/>
            <person name="Mackey A.J."/>
            <person name="Manning G."/>
            <person name="Martin F."/>
            <person name="Muraguchi H."/>
            <person name="Natvig D.O."/>
            <person name="Palmerini H."/>
            <person name="Ramesh M.A."/>
            <person name="Rehmeyer C.J."/>
            <person name="Roe B.A."/>
            <person name="Shenoy N."/>
            <person name="Stanke M."/>
            <person name="Ter-Hovhannisyan V."/>
            <person name="Tunlid A."/>
            <person name="Velagapudi R."/>
            <person name="Vision T.J."/>
            <person name="Zeng Q."/>
            <person name="Zolan M.E."/>
            <person name="Pukkila P.J."/>
        </authorList>
    </citation>
    <scope>NUCLEOTIDE SEQUENCE [LARGE SCALE GENOMIC DNA]</scope>
    <source>
        <strain evidence="3">Okayama-7 / 130 / ATCC MYA-4618 / FGSC 9003</strain>
    </source>
</reference>
<keyword evidence="3" id="KW-1185">Reference proteome</keyword>
<dbReference type="AlphaFoldDB" id="A8NAS5"/>
<feature type="region of interest" description="Disordered" evidence="1">
    <location>
        <begin position="1"/>
        <end position="44"/>
    </location>
</feature>
<dbReference type="InParanoid" id="A8NAS5"/>
<dbReference type="OrthoDB" id="5552562at2759"/>
<evidence type="ECO:0000256" key="1">
    <source>
        <dbReference type="SAM" id="MobiDB-lite"/>
    </source>
</evidence>
<feature type="region of interest" description="Disordered" evidence="1">
    <location>
        <begin position="57"/>
        <end position="92"/>
    </location>
</feature>
<evidence type="ECO:0000313" key="3">
    <source>
        <dbReference type="Proteomes" id="UP000001861"/>
    </source>
</evidence>
<feature type="compositionally biased region" description="Basic and acidic residues" evidence="1">
    <location>
        <begin position="147"/>
        <end position="158"/>
    </location>
</feature>
<dbReference type="EMBL" id="AACS02000014">
    <property type="protein sequence ID" value="EAU89889.2"/>
    <property type="molecule type" value="Genomic_DNA"/>
</dbReference>
<name>A8NAS5_COPC7</name>
<dbReference type="RefSeq" id="XP_001831927.2">
    <property type="nucleotide sequence ID" value="XM_001831875.2"/>
</dbReference>
<dbReference type="KEGG" id="cci:CC1G_13532"/>
<feature type="compositionally biased region" description="Basic and acidic residues" evidence="1">
    <location>
        <begin position="288"/>
        <end position="299"/>
    </location>
</feature>